<keyword evidence="2" id="KW-1185">Reference proteome</keyword>
<dbReference type="Proteomes" id="UP001558713">
    <property type="component" value="Unassembled WGS sequence"/>
</dbReference>
<comment type="caution">
    <text evidence="1">The sequence shown here is derived from an EMBL/GenBank/DDBJ whole genome shotgun (WGS) entry which is preliminary data.</text>
</comment>
<dbReference type="SUPFAM" id="SSF52058">
    <property type="entry name" value="L domain-like"/>
    <property type="match status" value="1"/>
</dbReference>
<organism evidence="1 2">
    <name type="scientific">Cardamine amara subsp. amara</name>
    <dbReference type="NCBI Taxonomy" id="228776"/>
    <lineage>
        <taxon>Eukaryota</taxon>
        <taxon>Viridiplantae</taxon>
        <taxon>Streptophyta</taxon>
        <taxon>Embryophyta</taxon>
        <taxon>Tracheophyta</taxon>
        <taxon>Spermatophyta</taxon>
        <taxon>Magnoliopsida</taxon>
        <taxon>eudicotyledons</taxon>
        <taxon>Gunneridae</taxon>
        <taxon>Pentapetalae</taxon>
        <taxon>rosids</taxon>
        <taxon>malvids</taxon>
        <taxon>Brassicales</taxon>
        <taxon>Brassicaceae</taxon>
        <taxon>Cardamineae</taxon>
        <taxon>Cardamine</taxon>
    </lineage>
</organism>
<evidence type="ECO:0000313" key="2">
    <source>
        <dbReference type="Proteomes" id="UP001558713"/>
    </source>
</evidence>
<name>A0ABD1BW95_CARAN</name>
<accession>A0ABD1BW95</accession>
<gene>
    <name evidence="1" type="ORF">V5N11_035629</name>
</gene>
<dbReference type="PANTHER" id="PTHR48064:SF6">
    <property type="entry name" value="RECEPTOR-LIKE PROTEIN KINASE 2"/>
    <property type="match status" value="1"/>
</dbReference>
<dbReference type="Gene3D" id="3.80.10.10">
    <property type="entry name" value="Ribonuclease Inhibitor"/>
    <property type="match status" value="1"/>
</dbReference>
<evidence type="ECO:0000313" key="1">
    <source>
        <dbReference type="EMBL" id="KAL1221495.1"/>
    </source>
</evidence>
<dbReference type="FunFam" id="3.80.10.10:FF:000298">
    <property type="entry name" value="Putative LRR receptor-like serine/threonine-protein kinase"/>
    <property type="match status" value="1"/>
</dbReference>
<protein>
    <submittedName>
        <fullName evidence="1">LRR receptor-like serine/threonine-protein kinase</fullName>
    </submittedName>
</protein>
<dbReference type="InterPro" id="IPR053038">
    <property type="entry name" value="RLP_Defense"/>
</dbReference>
<dbReference type="InterPro" id="IPR001611">
    <property type="entry name" value="Leu-rich_rpt"/>
</dbReference>
<dbReference type="InterPro" id="IPR032675">
    <property type="entry name" value="LRR_dom_sf"/>
</dbReference>
<reference evidence="1 2" key="1">
    <citation type="submission" date="2024-04" db="EMBL/GenBank/DDBJ databases">
        <title>Genome assembly C_amara_ONT_v2.</title>
        <authorList>
            <person name="Yant L."/>
            <person name="Moore C."/>
            <person name="Slenker M."/>
        </authorList>
    </citation>
    <scope>NUCLEOTIDE SEQUENCE [LARGE SCALE GENOMIC DNA]</scope>
    <source>
        <tissue evidence="1">Leaf</tissue>
    </source>
</reference>
<dbReference type="PANTHER" id="PTHR48064">
    <property type="entry name" value="OS01G0750400 PROTEIN"/>
    <property type="match status" value="1"/>
</dbReference>
<dbReference type="EMBL" id="JBANAX010000127">
    <property type="protein sequence ID" value="KAL1221495.1"/>
    <property type="molecule type" value="Genomic_DNA"/>
</dbReference>
<dbReference type="AlphaFoldDB" id="A0ABD1BW95"/>
<dbReference type="Pfam" id="PF00560">
    <property type="entry name" value="LRR_1"/>
    <property type="match status" value="3"/>
</dbReference>
<sequence>MLYQLDYGSGSYRSDTRLYRTLDQTYYLENSWNWFEWSDTVVIFQLNFFDRTVCVALVSESLLFTVSLAFPFSTYSYSKYRRLGDISNGSSSLEFIKDMKSLSTLVLRNSNLTGTIPSNIGEYSSLQQVDLRFNKLHGSIPASLFNLSGLTHLFLGNNTLNGSLPTQKRQSLSNIDVSYNDLSGSLPSWASLPNLKL</sequence>
<proteinExistence type="predicted"/>